<keyword evidence="3" id="KW-1185">Reference proteome</keyword>
<dbReference type="PANTHER" id="PTHR43139">
    <property type="entry name" value="SI:DKEY-122A22.2"/>
    <property type="match status" value="1"/>
</dbReference>
<comment type="caution">
    <text evidence="2">The sequence shown here is derived from an EMBL/GenBank/DDBJ whole genome shotgun (WGS) entry which is preliminary data.</text>
</comment>
<dbReference type="Gene3D" id="3.40.50.1820">
    <property type="entry name" value="alpha/beta hydrolase"/>
    <property type="match status" value="1"/>
</dbReference>
<keyword evidence="2" id="KW-0378">Hydrolase</keyword>
<organism evidence="2 3">
    <name type="scientific">Alkalibaculum sporogenes</name>
    <dbReference type="NCBI Taxonomy" id="2655001"/>
    <lineage>
        <taxon>Bacteria</taxon>
        <taxon>Bacillati</taxon>
        <taxon>Bacillota</taxon>
        <taxon>Clostridia</taxon>
        <taxon>Eubacteriales</taxon>
        <taxon>Eubacteriaceae</taxon>
        <taxon>Alkalibaculum</taxon>
    </lineage>
</organism>
<feature type="domain" description="AB hydrolase-1" evidence="1">
    <location>
        <begin position="50"/>
        <end position="283"/>
    </location>
</feature>
<protein>
    <submittedName>
        <fullName evidence="2">Alpha/beta fold hydrolase</fullName>
    </submittedName>
</protein>
<sequence>MAYLLNSQEGNTMVNFEKDLKEYEKLFPNQMKIIDGVKFEYRFAGNGEKTIVLLVGGLGMSDALYNHAREFAKDFRVLLFDYPLNFKNNEVLADGIASLIRELDLGKVALIGQSYGGFIAQVIASRHKEIVGEMVLSNTGCMTEEIDENDMKSIYAMLNKIKKVKWITRIIPVALLRKKFIKRSMQYLKECTNEERQYMHDLFKLMFGRLTNKGERHMCELMLDLINIRNSSKDFSYLDGKVLLILSKDDETFSEAIKQGLVNLMPNPKVCYDLSGGHLTMFLKIDTYISMVKRFINDHNK</sequence>
<dbReference type="GO" id="GO:0016787">
    <property type="term" value="F:hydrolase activity"/>
    <property type="evidence" value="ECO:0007669"/>
    <property type="project" value="UniProtKB-KW"/>
</dbReference>
<accession>A0A6A7K842</accession>
<dbReference type="SUPFAM" id="SSF53474">
    <property type="entry name" value="alpha/beta-Hydrolases"/>
    <property type="match status" value="1"/>
</dbReference>
<evidence type="ECO:0000313" key="3">
    <source>
        <dbReference type="Proteomes" id="UP000440004"/>
    </source>
</evidence>
<dbReference type="Pfam" id="PF00561">
    <property type="entry name" value="Abhydrolase_1"/>
    <property type="match status" value="1"/>
</dbReference>
<dbReference type="EMBL" id="WHNX01000006">
    <property type="protein sequence ID" value="MPW25263.1"/>
    <property type="molecule type" value="Genomic_DNA"/>
</dbReference>
<evidence type="ECO:0000259" key="1">
    <source>
        <dbReference type="Pfam" id="PF00561"/>
    </source>
</evidence>
<reference evidence="2 3" key="1">
    <citation type="submission" date="2019-10" db="EMBL/GenBank/DDBJ databases">
        <title>Alkalibaculum tamaniensis sp.nov., a new alkaliphilic acetogen, isolated on methoxylated aromatics from a mud volcano.</title>
        <authorList>
            <person name="Khomyakova M.A."/>
            <person name="Merkel A.Y."/>
            <person name="Bonch-Osmolovskaya E.A."/>
            <person name="Slobodkin A.I."/>
        </authorList>
    </citation>
    <scope>NUCLEOTIDE SEQUENCE [LARGE SCALE GENOMIC DNA]</scope>
    <source>
        <strain evidence="2 3">M08DMB</strain>
    </source>
</reference>
<name>A0A6A7K842_9FIRM</name>
<dbReference type="InterPro" id="IPR000073">
    <property type="entry name" value="AB_hydrolase_1"/>
</dbReference>
<dbReference type="PANTHER" id="PTHR43139:SF52">
    <property type="entry name" value="SI:DKEY-122A22.2"/>
    <property type="match status" value="1"/>
</dbReference>
<dbReference type="InterPro" id="IPR052370">
    <property type="entry name" value="Meta-cleavage_hydrolase"/>
</dbReference>
<dbReference type="InterPro" id="IPR029058">
    <property type="entry name" value="AB_hydrolase_fold"/>
</dbReference>
<gene>
    <name evidence="2" type="ORF">GC105_05610</name>
</gene>
<proteinExistence type="predicted"/>
<dbReference type="AlphaFoldDB" id="A0A6A7K842"/>
<dbReference type="Proteomes" id="UP000440004">
    <property type="component" value="Unassembled WGS sequence"/>
</dbReference>
<evidence type="ECO:0000313" key="2">
    <source>
        <dbReference type="EMBL" id="MPW25263.1"/>
    </source>
</evidence>